<dbReference type="EMBL" id="QCYY01001890">
    <property type="protein sequence ID" value="ROT74471.1"/>
    <property type="molecule type" value="Genomic_DNA"/>
</dbReference>
<dbReference type="Proteomes" id="UP000283509">
    <property type="component" value="Unassembled WGS sequence"/>
</dbReference>
<proteinExistence type="predicted"/>
<accession>A0A3R7STL4</accession>
<organism evidence="2 3">
    <name type="scientific">Penaeus vannamei</name>
    <name type="common">Whiteleg shrimp</name>
    <name type="synonym">Litopenaeus vannamei</name>
    <dbReference type="NCBI Taxonomy" id="6689"/>
    <lineage>
        <taxon>Eukaryota</taxon>
        <taxon>Metazoa</taxon>
        <taxon>Ecdysozoa</taxon>
        <taxon>Arthropoda</taxon>
        <taxon>Crustacea</taxon>
        <taxon>Multicrustacea</taxon>
        <taxon>Malacostraca</taxon>
        <taxon>Eumalacostraca</taxon>
        <taxon>Eucarida</taxon>
        <taxon>Decapoda</taxon>
        <taxon>Dendrobranchiata</taxon>
        <taxon>Penaeoidea</taxon>
        <taxon>Penaeidae</taxon>
        <taxon>Penaeus</taxon>
    </lineage>
</organism>
<dbReference type="GO" id="GO:0071014">
    <property type="term" value="C:post-mRNA release spliceosomal complex"/>
    <property type="evidence" value="ECO:0007669"/>
    <property type="project" value="TreeGrafter"/>
</dbReference>
<comment type="caution">
    <text evidence="2">The sequence shown here is derived from an EMBL/GenBank/DDBJ whole genome shotgun (WGS) entry which is preliminary data.</text>
</comment>
<evidence type="ECO:0000313" key="1">
    <source>
        <dbReference type="EMBL" id="ROT69422.1"/>
    </source>
</evidence>
<dbReference type="GO" id="GO:0005684">
    <property type="term" value="C:U2-type spliceosomal complex"/>
    <property type="evidence" value="ECO:0007669"/>
    <property type="project" value="TreeGrafter"/>
</dbReference>
<dbReference type="Pfam" id="PF08315">
    <property type="entry name" value="cwf18"/>
    <property type="match status" value="1"/>
</dbReference>
<dbReference type="InterPro" id="IPR013169">
    <property type="entry name" value="mRNA_splic_Cwf18-like"/>
</dbReference>
<dbReference type="PANTHER" id="PTHR31551">
    <property type="entry name" value="PRE-MRNA-SPLICING FACTOR CWF18"/>
    <property type="match status" value="1"/>
</dbReference>
<sequence>MVLFRNYKPRDEALEEVALPAVEPAKVEDLVKQQLNDGEKAKEEVQVEITNLAPKKITFDLKRGIQAQLDKLDRRTDKSIAELIRQRLKEGKQQDFLIAVNAGAQAQQKAGYDSDED</sequence>
<dbReference type="PANTHER" id="PTHR31551:SF1">
    <property type="entry name" value="COILED-COIL DOMAIN-CONTAINING PROTEIN 12"/>
    <property type="match status" value="1"/>
</dbReference>
<evidence type="ECO:0000313" key="2">
    <source>
        <dbReference type="EMBL" id="ROT74471.1"/>
    </source>
</evidence>
<reference evidence="2 3" key="2">
    <citation type="submission" date="2019-01" db="EMBL/GenBank/DDBJ databases">
        <title>The decoding of complex shrimp genome reveals the adaptation for benthos swimmer, frequently molting mechanism and breeding impact on genome.</title>
        <authorList>
            <person name="Sun Y."/>
            <person name="Gao Y."/>
            <person name="Yu Y."/>
        </authorList>
    </citation>
    <scope>NUCLEOTIDE SEQUENCE [LARGE SCALE GENOMIC DNA]</scope>
    <source>
        <tissue evidence="2">Muscle</tissue>
    </source>
</reference>
<name>A0A3R7STL4_PENVA</name>
<reference evidence="2 3" key="1">
    <citation type="submission" date="2018-04" db="EMBL/GenBank/DDBJ databases">
        <authorList>
            <person name="Zhang X."/>
            <person name="Yuan J."/>
            <person name="Li F."/>
            <person name="Xiang J."/>
        </authorList>
    </citation>
    <scope>NUCLEOTIDE SEQUENCE [LARGE SCALE GENOMIC DNA]</scope>
    <source>
        <tissue evidence="2">Muscle</tissue>
    </source>
</reference>
<evidence type="ECO:0000313" key="3">
    <source>
        <dbReference type="Proteomes" id="UP000283509"/>
    </source>
</evidence>
<dbReference type="OrthoDB" id="10261348at2759"/>
<dbReference type="EMBL" id="QCYY01002564">
    <property type="protein sequence ID" value="ROT69422.1"/>
    <property type="molecule type" value="Genomic_DNA"/>
</dbReference>
<gene>
    <name evidence="2" type="ORF">C7M84_007022</name>
    <name evidence="1" type="ORF">C7M84_012370</name>
</gene>
<dbReference type="AlphaFoldDB" id="A0A3R7STL4"/>
<protein>
    <submittedName>
        <fullName evidence="2">Coiled-coil domain-containing protein 12</fullName>
    </submittedName>
</protein>
<keyword evidence="3" id="KW-1185">Reference proteome</keyword>
<dbReference type="STRING" id="6689.A0A3R7STL4"/>